<evidence type="ECO:0000313" key="1">
    <source>
        <dbReference type="EMBL" id="VDP13839.1"/>
    </source>
</evidence>
<evidence type="ECO:0000313" key="2">
    <source>
        <dbReference type="Proteomes" id="UP000270296"/>
    </source>
</evidence>
<evidence type="ECO:0000313" key="3">
    <source>
        <dbReference type="WBParaSite" id="SBAD_0000794301-mRNA-1"/>
    </source>
</evidence>
<accession>A0A183IVK5</accession>
<reference evidence="1 2" key="2">
    <citation type="submission" date="2018-11" db="EMBL/GenBank/DDBJ databases">
        <authorList>
            <consortium name="Pathogen Informatics"/>
        </authorList>
    </citation>
    <scope>NUCLEOTIDE SEQUENCE [LARGE SCALE GENOMIC DNA]</scope>
</reference>
<organism evidence="3">
    <name type="scientific">Soboliphyme baturini</name>
    <dbReference type="NCBI Taxonomy" id="241478"/>
    <lineage>
        <taxon>Eukaryota</taxon>
        <taxon>Metazoa</taxon>
        <taxon>Ecdysozoa</taxon>
        <taxon>Nematoda</taxon>
        <taxon>Enoplea</taxon>
        <taxon>Dorylaimia</taxon>
        <taxon>Dioctophymatida</taxon>
        <taxon>Dioctophymatoidea</taxon>
        <taxon>Soboliphymatidae</taxon>
        <taxon>Soboliphyme</taxon>
    </lineage>
</organism>
<proteinExistence type="predicted"/>
<dbReference type="WBParaSite" id="SBAD_0000794301-mRNA-1">
    <property type="protein sequence ID" value="SBAD_0000794301-mRNA-1"/>
    <property type="gene ID" value="SBAD_0000794301"/>
</dbReference>
<dbReference type="Proteomes" id="UP000270296">
    <property type="component" value="Unassembled WGS sequence"/>
</dbReference>
<keyword evidence="2" id="KW-1185">Reference proteome</keyword>
<protein>
    <submittedName>
        <fullName evidence="3">DUF4789 domain-containing protein</fullName>
    </submittedName>
</protein>
<dbReference type="EMBL" id="UZAM01010816">
    <property type="protein sequence ID" value="VDP13839.1"/>
    <property type="molecule type" value="Genomic_DNA"/>
</dbReference>
<gene>
    <name evidence="1" type="ORF">SBAD_LOCUS7652</name>
</gene>
<sequence>MGFKSCRIDLIGCTYVKMTFSISGQPNNTYFARLHHSTYKISANIDLRLNYADFLKLIFTGMDESYCGVLQRKEKSKDFKTSELIKCEKWLFGYFLCLSKPYENCDYAMSSRCKYYHDRLECFNKHSFVIKRDAEQPYGKCPQTYIDFSKPCVCKTCSWTMWGSWSKPNGTCGRVAALRYRPRDGMNETICQQNETKSYCCEDMKIIYLEDCHKDKIAMALFEKIPKGNLLQIL</sequence>
<reference evidence="3" key="1">
    <citation type="submission" date="2016-06" db="UniProtKB">
        <authorList>
            <consortium name="WormBaseParasite"/>
        </authorList>
    </citation>
    <scope>IDENTIFICATION</scope>
</reference>
<dbReference type="AlphaFoldDB" id="A0A183IVK5"/>
<name>A0A183IVK5_9BILA</name>